<protein>
    <recommendedName>
        <fullName evidence="3">DUF4160 domain-containing protein</fullName>
    </recommendedName>
</protein>
<reference evidence="1 2" key="1">
    <citation type="submission" date="2016-03" db="EMBL/GenBank/DDBJ databases">
        <title>Microsymbionts genomes from the relict species Vavilovia formosa (Stev.) Fed.</title>
        <authorList>
            <person name="Kopat V."/>
            <person name="Chirak E."/>
            <person name="Kimeklis A."/>
            <person name="Andronov E."/>
        </authorList>
    </citation>
    <scope>NUCLEOTIDE SEQUENCE [LARGE SCALE GENOMIC DNA]</scope>
    <source>
        <strain evidence="1 2">Vaf07</strain>
    </source>
</reference>
<dbReference type="InterPro" id="IPR025427">
    <property type="entry name" value="DUF4160"/>
</dbReference>
<accession>A0A163ZAS9</accession>
<dbReference type="RefSeq" id="WP_068733411.1">
    <property type="nucleotide sequence ID" value="NZ_LVYV01000012.1"/>
</dbReference>
<sequence>MPTIAHFYGILIQMYYNDHEPPHFHARYGRSRAIVRLADGVVISGELPPTAVRILRRWALARSAELHDNWQRARAHQPLEKVAGPDDDTTT</sequence>
<dbReference type="STRING" id="943830.A4A58_07555"/>
<name>A0A163ZAS9_9BRAD</name>
<dbReference type="Proteomes" id="UP000076574">
    <property type="component" value="Unassembled WGS sequence"/>
</dbReference>
<gene>
    <name evidence="1" type="ORF">A4A58_07555</name>
</gene>
<evidence type="ECO:0000313" key="1">
    <source>
        <dbReference type="EMBL" id="KZD23229.1"/>
    </source>
</evidence>
<evidence type="ECO:0008006" key="3">
    <source>
        <dbReference type="Google" id="ProtNLM"/>
    </source>
</evidence>
<proteinExistence type="predicted"/>
<comment type="caution">
    <text evidence="1">The sequence shown here is derived from an EMBL/GenBank/DDBJ whole genome shotgun (WGS) entry which is preliminary data.</text>
</comment>
<dbReference type="AlphaFoldDB" id="A0A163ZAS9"/>
<organism evidence="1 2">
    <name type="scientific">Tardiphaga robiniae</name>
    <dbReference type="NCBI Taxonomy" id="943830"/>
    <lineage>
        <taxon>Bacteria</taxon>
        <taxon>Pseudomonadati</taxon>
        <taxon>Pseudomonadota</taxon>
        <taxon>Alphaproteobacteria</taxon>
        <taxon>Hyphomicrobiales</taxon>
        <taxon>Nitrobacteraceae</taxon>
        <taxon>Tardiphaga</taxon>
    </lineage>
</organism>
<dbReference type="EMBL" id="LVYV01000012">
    <property type="protein sequence ID" value="KZD23229.1"/>
    <property type="molecule type" value="Genomic_DNA"/>
</dbReference>
<keyword evidence="2" id="KW-1185">Reference proteome</keyword>
<evidence type="ECO:0000313" key="2">
    <source>
        <dbReference type="Proteomes" id="UP000076574"/>
    </source>
</evidence>
<dbReference type="Pfam" id="PF13711">
    <property type="entry name" value="DUF4160"/>
    <property type="match status" value="1"/>
</dbReference>